<feature type="coiled-coil region" evidence="1">
    <location>
        <begin position="136"/>
        <end position="180"/>
    </location>
</feature>
<feature type="chain" id="PRO_5017662176" description="N-terminal domain of peptidoglycan hydrolase CwlO-containing protein" evidence="2">
    <location>
        <begin position="29"/>
        <end position="361"/>
    </location>
</feature>
<proteinExistence type="predicted"/>
<evidence type="ECO:0000256" key="1">
    <source>
        <dbReference type="SAM" id="Coils"/>
    </source>
</evidence>
<feature type="signal peptide" evidence="2">
    <location>
        <begin position="1"/>
        <end position="28"/>
    </location>
</feature>
<comment type="caution">
    <text evidence="3">The sequence shown here is derived from an EMBL/GenBank/DDBJ whole genome shotgun (WGS) entry which is preliminary data.</text>
</comment>
<keyword evidence="4" id="KW-1185">Reference proteome</keyword>
<accession>A0A3D9SDR0</accession>
<feature type="coiled-coil region" evidence="1">
    <location>
        <begin position="69"/>
        <end position="96"/>
    </location>
</feature>
<dbReference type="EMBL" id="QTTN01000002">
    <property type="protein sequence ID" value="REE93006.1"/>
    <property type="molecule type" value="Genomic_DNA"/>
</dbReference>
<dbReference type="RefSeq" id="WP_116187466.1">
    <property type="nucleotide sequence ID" value="NZ_QTTN01000002.1"/>
</dbReference>
<dbReference type="OrthoDB" id="2657928at2"/>
<protein>
    <recommendedName>
        <fullName evidence="5">N-terminal domain of peptidoglycan hydrolase CwlO-containing protein</fullName>
    </recommendedName>
</protein>
<dbReference type="Gene3D" id="6.10.250.3150">
    <property type="match status" value="1"/>
</dbReference>
<evidence type="ECO:0000313" key="3">
    <source>
        <dbReference type="EMBL" id="REE93006.1"/>
    </source>
</evidence>
<reference evidence="3 4" key="1">
    <citation type="submission" date="2018-08" db="EMBL/GenBank/DDBJ databases">
        <title>Genomic Encyclopedia of Type Strains, Phase III (KMG-III): the genomes of soil and plant-associated and newly described type strains.</title>
        <authorList>
            <person name="Whitman W."/>
        </authorList>
    </citation>
    <scope>NUCLEOTIDE SEQUENCE [LARGE SCALE GENOMIC DNA]</scope>
    <source>
        <strain evidence="3 4">CGMCC 1.10966</strain>
    </source>
</reference>
<organism evidence="3 4">
    <name type="scientific">Paenibacillus taihuensis</name>
    <dbReference type="NCBI Taxonomy" id="1156355"/>
    <lineage>
        <taxon>Bacteria</taxon>
        <taxon>Bacillati</taxon>
        <taxon>Bacillota</taxon>
        <taxon>Bacilli</taxon>
        <taxon>Bacillales</taxon>
        <taxon>Paenibacillaceae</taxon>
        <taxon>Paenibacillus</taxon>
    </lineage>
</organism>
<evidence type="ECO:0008006" key="5">
    <source>
        <dbReference type="Google" id="ProtNLM"/>
    </source>
</evidence>
<evidence type="ECO:0000313" key="4">
    <source>
        <dbReference type="Proteomes" id="UP000256304"/>
    </source>
</evidence>
<gene>
    <name evidence="3" type="ORF">A8990_10290</name>
</gene>
<dbReference type="Proteomes" id="UP000256304">
    <property type="component" value="Unassembled WGS sequence"/>
</dbReference>
<keyword evidence="2" id="KW-0732">Signal</keyword>
<dbReference type="PROSITE" id="PS51257">
    <property type="entry name" value="PROKAR_LIPOPROTEIN"/>
    <property type="match status" value="1"/>
</dbReference>
<keyword evidence="1" id="KW-0175">Coiled coil</keyword>
<evidence type="ECO:0000256" key="2">
    <source>
        <dbReference type="SAM" id="SignalP"/>
    </source>
</evidence>
<name>A0A3D9SDR0_9BACL</name>
<dbReference type="AlphaFoldDB" id="A0A3D9SDR0"/>
<sequence length="361" mass="41426">MKGTNRRRSAAIVIGLLACWLTIFPVFADPATPQDEEVRRILEKSLSVVEIDKEIIRIQEEQKTITVQLTDSKTKLSEQEQAIQKQREEAGKVLRAYYTGERNFLLTALFHTDNLSELFTMLDFFDLIFSSDKLTLDTYTKQYRELKQNIGKLDTKSKELSEVETKLKTQRDRVAALQADVNSDLSGRSDADKLRTLIDEFTNYWQETGLVQVRRYFNALSKAMNQMPGWIQKDKEMLSIDGFNYTITIPETKLNSFLREKNPIFDNFSFVFKQNNVIVSGKDDKMSVEVDGHYTLEKNGAILFHVDALIFNGLALPDTTRQQLEREFDLGFNVSEMVPFLKTKSVSTEDGKLVVKLALSL</sequence>